<proteinExistence type="predicted"/>
<dbReference type="Proteomes" id="UP000237000">
    <property type="component" value="Unassembled WGS sequence"/>
</dbReference>
<feature type="non-terminal residue" evidence="1">
    <location>
        <position position="1"/>
    </location>
</feature>
<sequence length="52" mass="5374">AMRLPESVSMAVFISRHFQSSPVFGACVGREASVASYWDGAGGTRGGGAAQR</sequence>
<dbReference type="AlphaFoldDB" id="A0A2P5EL79"/>
<evidence type="ECO:0000313" key="2">
    <source>
        <dbReference type="Proteomes" id="UP000237000"/>
    </source>
</evidence>
<evidence type="ECO:0000313" key="1">
    <source>
        <dbReference type="EMBL" id="PON86281.1"/>
    </source>
</evidence>
<name>A0A2P5EL79_TREOI</name>
<dbReference type="EMBL" id="JXTC01000135">
    <property type="protein sequence ID" value="PON86281.1"/>
    <property type="molecule type" value="Genomic_DNA"/>
</dbReference>
<accession>A0A2P5EL79</accession>
<comment type="caution">
    <text evidence="1">The sequence shown here is derived from an EMBL/GenBank/DDBJ whole genome shotgun (WGS) entry which is preliminary data.</text>
</comment>
<gene>
    <name evidence="1" type="ORF">TorRG33x02_180000</name>
</gene>
<dbReference type="InParanoid" id="A0A2P5EL79"/>
<organism evidence="1 2">
    <name type="scientific">Trema orientale</name>
    <name type="common">Charcoal tree</name>
    <name type="synonym">Celtis orientalis</name>
    <dbReference type="NCBI Taxonomy" id="63057"/>
    <lineage>
        <taxon>Eukaryota</taxon>
        <taxon>Viridiplantae</taxon>
        <taxon>Streptophyta</taxon>
        <taxon>Embryophyta</taxon>
        <taxon>Tracheophyta</taxon>
        <taxon>Spermatophyta</taxon>
        <taxon>Magnoliopsida</taxon>
        <taxon>eudicotyledons</taxon>
        <taxon>Gunneridae</taxon>
        <taxon>Pentapetalae</taxon>
        <taxon>rosids</taxon>
        <taxon>fabids</taxon>
        <taxon>Rosales</taxon>
        <taxon>Cannabaceae</taxon>
        <taxon>Trema</taxon>
    </lineage>
</organism>
<reference evidence="2" key="1">
    <citation type="submission" date="2016-06" db="EMBL/GenBank/DDBJ databases">
        <title>Parallel loss of symbiosis genes in relatives of nitrogen-fixing non-legume Parasponia.</title>
        <authorList>
            <person name="Van Velzen R."/>
            <person name="Holmer R."/>
            <person name="Bu F."/>
            <person name="Rutten L."/>
            <person name="Van Zeijl A."/>
            <person name="Liu W."/>
            <person name="Santuari L."/>
            <person name="Cao Q."/>
            <person name="Sharma T."/>
            <person name="Shen D."/>
            <person name="Roswanjaya Y."/>
            <person name="Wardhani T."/>
            <person name="Kalhor M.S."/>
            <person name="Jansen J."/>
            <person name="Van den Hoogen J."/>
            <person name="Gungor B."/>
            <person name="Hartog M."/>
            <person name="Hontelez J."/>
            <person name="Verver J."/>
            <person name="Yang W.-C."/>
            <person name="Schijlen E."/>
            <person name="Repin R."/>
            <person name="Schilthuizen M."/>
            <person name="Schranz E."/>
            <person name="Heidstra R."/>
            <person name="Miyata K."/>
            <person name="Fedorova E."/>
            <person name="Kohlen W."/>
            <person name="Bisseling T."/>
            <person name="Smit S."/>
            <person name="Geurts R."/>
        </authorList>
    </citation>
    <scope>NUCLEOTIDE SEQUENCE [LARGE SCALE GENOMIC DNA]</scope>
    <source>
        <strain evidence="2">cv. RG33-2</strain>
    </source>
</reference>
<protein>
    <submittedName>
        <fullName evidence="1">Uncharacterized protein</fullName>
    </submittedName>
</protein>
<keyword evidence="2" id="KW-1185">Reference proteome</keyword>